<feature type="region of interest" description="Disordered" evidence="1">
    <location>
        <begin position="1"/>
        <end position="27"/>
    </location>
</feature>
<organism evidence="2">
    <name type="scientific">Arundo donax</name>
    <name type="common">Giant reed</name>
    <name type="synonym">Donax arundinaceus</name>
    <dbReference type="NCBI Taxonomy" id="35708"/>
    <lineage>
        <taxon>Eukaryota</taxon>
        <taxon>Viridiplantae</taxon>
        <taxon>Streptophyta</taxon>
        <taxon>Embryophyta</taxon>
        <taxon>Tracheophyta</taxon>
        <taxon>Spermatophyta</taxon>
        <taxon>Magnoliopsida</taxon>
        <taxon>Liliopsida</taxon>
        <taxon>Poales</taxon>
        <taxon>Poaceae</taxon>
        <taxon>PACMAD clade</taxon>
        <taxon>Arundinoideae</taxon>
        <taxon>Arundineae</taxon>
        <taxon>Arundo</taxon>
    </lineage>
</organism>
<accession>A0A0A9H0J4</accession>
<proteinExistence type="predicted"/>
<dbReference type="EMBL" id="GBRH01168587">
    <property type="protein sequence ID" value="JAE29309.1"/>
    <property type="molecule type" value="Transcribed_RNA"/>
</dbReference>
<evidence type="ECO:0000313" key="2">
    <source>
        <dbReference type="EMBL" id="JAE29309.1"/>
    </source>
</evidence>
<name>A0A0A9H0J4_ARUDO</name>
<feature type="compositionally biased region" description="Low complexity" evidence="1">
    <location>
        <begin position="1"/>
        <end position="25"/>
    </location>
</feature>
<sequence length="97" mass="10097">MTTTFCTAGAASSTATTSVHGGSSTRSIEHHTILAPRATPGINPEGASSIFGIQGRPPPLFPHLVLACILPERSDRRALSIWTLGARSGGEQCDLDL</sequence>
<reference evidence="2" key="2">
    <citation type="journal article" date="2015" name="Data Brief">
        <title>Shoot transcriptome of the giant reed, Arundo donax.</title>
        <authorList>
            <person name="Barrero R.A."/>
            <person name="Guerrero F.D."/>
            <person name="Moolhuijzen P."/>
            <person name="Goolsby J.A."/>
            <person name="Tidwell J."/>
            <person name="Bellgard S.E."/>
            <person name="Bellgard M.I."/>
        </authorList>
    </citation>
    <scope>NUCLEOTIDE SEQUENCE</scope>
    <source>
        <tissue evidence="2">Shoot tissue taken approximately 20 cm above the soil surface</tissue>
    </source>
</reference>
<protein>
    <submittedName>
        <fullName evidence="2">Uncharacterized protein</fullName>
    </submittedName>
</protein>
<evidence type="ECO:0000256" key="1">
    <source>
        <dbReference type="SAM" id="MobiDB-lite"/>
    </source>
</evidence>
<reference evidence="2" key="1">
    <citation type="submission" date="2014-09" db="EMBL/GenBank/DDBJ databases">
        <authorList>
            <person name="Magalhaes I.L.F."/>
            <person name="Oliveira U."/>
            <person name="Santos F.R."/>
            <person name="Vidigal T.H.D.A."/>
            <person name="Brescovit A.D."/>
            <person name="Santos A.J."/>
        </authorList>
    </citation>
    <scope>NUCLEOTIDE SEQUENCE</scope>
    <source>
        <tissue evidence="2">Shoot tissue taken approximately 20 cm above the soil surface</tissue>
    </source>
</reference>
<dbReference type="AlphaFoldDB" id="A0A0A9H0J4"/>